<evidence type="ECO:0000313" key="2">
    <source>
        <dbReference type="EMBL" id="KAJ8940872.1"/>
    </source>
</evidence>
<proteinExistence type="predicted"/>
<sequence length="95" mass="10779">MVSTSTLGENIGAGCFGAGGHFNPRNLTHGAPERETCHVGDLGNIKANTELLVERLLLSMQEKTIWEKEEMRKVLRPETPVEEWRVELLVFFKWV</sequence>
<dbReference type="Proteomes" id="UP001162164">
    <property type="component" value="Unassembled WGS sequence"/>
</dbReference>
<dbReference type="Pfam" id="PF00080">
    <property type="entry name" value="Sod_Cu"/>
    <property type="match status" value="1"/>
</dbReference>
<reference evidence="2" key="1">
    <citation type="journal article" date="2023" name="Insect Mol. Biol.">
        <title>Genome sequencing provides insights into the evolution of gene families encoding plant cell wall-degrading enzymes in longhorned beetles.</title>
        <authorList>
            <person name="Shin N.R."/>
            <person name="Okamura Y."/>
            <person name="Kirsch R."/>
            <person name="Pauchet Y."/>
        </authorList>
    </citation>
    <scope>NUCLEOTIDE SEQUENCE</scope>
    <source>
        <strain evidence="2">MMC_N1</strain>
    </source>
</reference>
<dbReference type="InterPro" id="IPR036423">
    <property type="entry name" value="SOD-like_Cu/Zn_dom_sf"/>
</dbReference>
<dbReference type="Gene3D" id="2.60.40.200">
    <property type="entry name" value="Superoxide dismutase, copper/zinc binding domain"/>
    <property type="match status" value="1"/>
</dbReference>
<dbReference type="InterPro" id="IPR001424">
    <property type="entry name" value="SOD_Cu_Zn_dom"/>
</dbReference>
<keyword evidence="3" id="KW-1185">Reference proteome</keyword>
<name>A0ABQ9IPM0_9CUCU</name>
<comment type="caution">
    <text evidence="2">The sequence shown here is derived from an EMBL/GenBank/DDBJ whole genome shotgun (WGS) entry which is preliminary data.</text>
</comment>
<accession>A0ABQ9IPM0</accession>
<evidence type="ECO:0000259" key="1">
    <source>
        <dbReference type="Pfam" id="PF00080"/>
    </source>
</evidence>
<dbReference type="EMBL" id="JAPWTJ010004975">
    <property type="protein sequence ID" value="KAJ8940872.1"/>
    <property type="molecule type" value="Genomic_DNA"/>
</dbReference>
<gene>
    <name evidence="2" type="ORF">NQ317_003558</name>
</gene>
<evidence type="ECO:0000313" key="3">
    <source>
        <dbReference type="Proteomes" id="UP001162164"/>
    </source>
</evidence>
<protein>
    <recommendedName>
        <fullName evidence="1">Superoxide dismutase copper/zinc binding domain-containing protein</fullName>
    </recommendedName>
</protein>
<feature type="domain" description="Superoxide dismutase copper/zinc binding" evidence="1">
    <location>
        <begin position="12"/>
        <end position="49"/>
    </location>
</feature>
<dbReference type="SUPFAM" id="SSF49329">
    <property type="entry name" value="Cu,Zn superoxide dismutase-like"/>
    <property type="match status" value="1"/>
</dbReference>
<organism evidence="2 3">
    <name type="scientific">Molorchus minor</name>
    <dbReference type="NCBI Taxonomy" id="1323400"/>
    <lineage>
        <taxon>Eukaryota</taxon>
        <taxon>Metazoa</taxon>
        <taxon>Ecdysozoa</taxon>
        <taxon>Arthropoda</taxon>
        <taxon>Hexapoda</taxon>
        <taxon>Insecta</taxon>
        <taxon>Pterygota</taxon>
        <taxon>Neoptera</taxon>
        <taxon>Endopterygota</taxon>
        <taxon>Coleoptera</taxon>
        <taxon>Polyphaga</taxon>
        <taxon>Cucujiformia</taxon>
        <taxon>Chrysomeloidea</taxon>
        <taxon>Cerambycidae</taxon>
        <taxon>Lamiinae</taxon>
        <taxon>Monochamini</taxon>
        <taxon>Molorchus</taxon>
    </lineage>
</organism>